<dbReference type="EMBL" id="PVWP01000001">
    <property type="protein sequence ID" value="PSB39498.1"/>
    <property type="molecule type" value="Genomic_DNA"/>
</dbReference>
<sequence>MEADPGLSPLVLSLRSATLAVLLVAPAGFLAADRVRRWRGVRRASADLLLLSPLVLPPTVLGFVLLQLLGRYGPLGEPLARLGLELVFSWPATVLSAGVVAFPLMYRTLLASLEQLDPGLEGVARSLGAGPWRVWRRITLPLVLPGLGAGLSLSYARALGEFGTTLMLAGNIPGRTQTLPLAIYAAVDAGDLARAWAWTGQVLLLNGLCLGLVQLFLSRSRRSRRPGTVAAASPTALPQPPLLSPPSSPRPPVSPLAPGRPFALSFALQQRHADFRFELALDTSCRRLAILGPSGAGKSLLLRLLAGLERPRTGRIELNGRVLFDAERGLDLPPERRRIAVMLQNDSLFPHLTVAANVGFGLAHLPLAERHARVAAQLAAVGLQEQARLFPAQLSGGQQQRTALARALVTDPDLLLLDEPLSSQDTHRRRHLQQLMEDLTARSGVPTLLVTHDMEEAYRLGEELLVIDRGVLLRHGPRAEVFERPGAVTVARLTGCRNIAAVRRLGPTRLRAPTWGLDLELPEPLETAVSHVGLRAHQLELAAAPVPGAAHHWPCRVVGVSEGPRHVTVSVVPLASPAGADLPGGGPIEPILVELSRRAWEALGPAAAAGPLVLCLPAGGLLPLR</sequence>
<comment type="caution">
    <text evidence="12">The sequence shown here is derived from an EMBL/GenBank/DDBJ whole genome shotgun (WGS) entry which is preliminary data.</text>
</comment>
<dbReference type="Pfam" id="PF00528">
    <property type="entry name" value="BPD_transp_1"/>
    <property type="match status" value="1"/>
</dbReference>
<gene>
    <name evidence="12" type="primary">modB</name>
    <name evidence="12" type="ORF">C7B81_02320</name>
</gene>
<keyword evidence="2" id="KW-0500">Molybdenum</keyword>
<dbReference type="InterPro" id="IPR003439">
    <property type="entry name" value="ABC_transporter-like_ATP-bd"/>
</dbReference>
<keyword evidence="5" id="KW-0067">ATP-binding</keyword>
<dbReference type="SUPFAM" id="SSF52540">
    <property type="entry name" value="P-loop containing nucleoside triphosphate hydrolases"/>
    <property type="match status" value="1"/>
</dbReference>
<dbReference type="PANTHER" id="PTHR43514">
    <property type="entry name" value="ABC TRANSPORTER I FAMILY MEMBER 10"/>
    <property type="match status" value="1"/>
</dbReference>
<evidence type="ECO:0000256" key="6">
    <source>
        <dbReference type="ARBA" id="ARBA00022989"/>
    </source>
</evidence>
<dbReference type="SMART" id="SM00382">
    <property type="entry name" value="AAA"/>
    <property type="match status" value="1"/>
</dbReference>
<dbReference type="InterPro" id="IPR035906">
    <property type="entry name" value="MetI-like_sf"/>
</dbReference>
<evidence type="ECO:0000259" key="10">
    <source>
        <dbReference type="PROSITE" id="PS50893"/>
    </source>
</evidence>
<dbReference type="Pfam" id="PF00005">
    <property type="entry name" value="ABC_tran"/>
    <property type="match status" value="1"/>
</dbReference>
<feature type="compositionally biased region" description="Pro residues" evidence="9">
    <location>
        <begin position="237"/>
        <end position="255"/>
    </location>
</feature>
<name>A0ABX5FDC1_9CHRO</name>
<dbReference type="Gene3D" id="1.10.3720.10">
    <property type="entry name" value="MetI-like"/>
    <property type="match status" value="1"/>
</dbReference>
<dbReference type="Proteomes" id="UP000238218">
    <property type="component" value="Unassembled WGS sequence"/>
</dbReference>
<evidence type="ECO:0000256" key="8">
    <source>
        <dbReference type="RuleBase" id="RU363032"/>
    </source>
</evidence>
<feature type="domain" description="ABC transporter" evidence="10">
    <location>
        <begin position="259"/>
        <end position="494"/>
    </location>
</feature>
<organism evidence="12 13">
    <name type="scientific">Aphanothece cf. minutissima CCALA 015</name>
    <dbReference type="NCBI Taxonomy" id="2107695"/>
    <lineage>
        <taxon>Bacteria</taxon>
        <taxon>Bacillati</taxon>
        <taxon>Cyanobacteriota</taxon>
        <taxon>Cyanophyceae</taxon>
        <taxon>Oscillatoriophycideae</taxon>
        <taxon>Chroococcales</taxon>
        <taxon>Aphanothecaceae</taxon>
        <taxon>Aphanothece</taxon>
    </lineage>
</organism>
<proteinExistence type="inferred from homology"/>
<dbReference type="RefSeq" id="WP_106219690.1">
    <property type="nucleotide sequence ID" value="NZ_PVWP01000001.1"/>
</dbReference>
<feature type="transmembrane region" description="Helical" evidence="8">
    <location>
        <begin position="86"/>
        <end position="106"/>
    </location>
</feature>
<dbReference type="PROSITE" id="PS50928">
    <property type="entry name" value="ABC_TM1"/>
    <property type="match status" value="1"/>
</dbReference>
<evidence type="ECO:0000259" key="11">
    <source>
        <dbReference type="PROSITE" id="PS50928"/>
    </source>
</evidence>
<feature type="region of interest" description="Disordered" evidence="9">
    <location>
        <begin position="226"/>
        <end position="255"/>
    </location>
</feature>
<keyword evidence="13" id="KW-1185">Reference proteome</keyword>
<evidence type="ECO:0000256" key="2">
    <source>
        <dbReference type="ARBA" id="ARBA00022505"/>
    </source>
</evidence>
<keyword evidence="4" id="KW-0547">Nucleotide-binding</keyword>
<feature type="transmembrane region" description="Helical" evidence="8">
    <location>
        <begin position="195"/>
        <end position="217"/>
    </location>
</feature>
<evidence type="ECO:0000256" key="1">
    <source>
        <dbReference type="ARBA" id="ARBA00004141"/>
    </source>
</evidence>
<dbReference type="SUPFAM" id="SSF161098">
    <property type="entry name" value="MetI-like"/>
    <property type="match status" value="1"/>
</dbReference>
<dbReference type="InterPro" id="IPR000515">
    <property type="entry name" value="MetI-like"/>
</dbReference>
<evidence type="ECO:0000256" key="7">
    <source>
        <dbReference type="ARBA" id="ARBA00023136"/>
    </source>
</evidence>
<accession>A0ABX5FDC1</accession>
<dbReference type="NCBIfam" id="TIGR02141">
    <property type="entry name" value="modB_ABC"/>
    <property type="match status" value="1"/>
</dbReference>
<dbReference type="PROSITE" id="PS50893">
    <property type="entry name" value="ABC_TRANSPORTER_2"/>
    <property type="match status" value="1"/>
</dbReference>
<keyword evidence="3 8" id="KW-0812">Transmembrane</keyword>
<evidence type="ECO:0000313" key="12">
    <source>
        <dbReference type="EMBL" id="PSB39498.1"/>
    </source>
</evidence>
<keyword evidence="6 8" id="KW-1133">Transmembrane helix</keyword>
<evidence type="ECO:0000256" key="3">
    <source>
        <dbReference type="ARBA" id="ARBA00022692"/>
    </source>
</evidence>
<comment type="similarity">
    <text evidence="8">Belongs to the binding-protein-dependent transport system permease family.</text>
</comment>
<dbReference type="InterPro" id="IPR050334">
    <property type="entry name" value="Molybdenum_import_ModC"/>
</dbReference>
<evidence type="ECO:0000256" key="5">
    <source>
        <dbReference type="ARBA" id="ARBA00022840"/>
    </source>
</evidence>
<protein>
    <submittedName>
        <fullName evidence="12">Molybdate ABC transporter permease subunit</fullName>
    </submittedName>
</protein>
<feature type="transmembrane region" description="Helical" evidence="8">
    <location>
        <begin position="44"/>
        <end position="66"/>
    </location>
</feature>
<dbReference type="Gene3D" id="3.40.50.300">
    <property type="entry name" value="P-loop containing nucleotide triphosphate hydrolases"/>
    <property type="match status" value="1"/>
</dbReference>
<feature type="domain" description="ABC transmembrane type-1" evidence="11">
    <location>
        <begin position="6"/>
        <end position="214"/>
    </location>
</feature>
<reference evidence="12 13" key="1">
    <citation type="submission" date="2018-03" db="EMBL/GenBank/DDBJ databases">
        <title>The ancient ancestry and fast evolution of plastids.</title>
        <authorList>
            <person name="Moore K.R."/>
            <person name="Magnabosco C."/>
            <person name="Momper L."/>
            <person name="Gold D.A."/>
            <person name="Bosak T."/>
            <person name="Fournier G.P."/>
        </authorList>
    </citation>
    <scope>NUCLEOTIDE SEQUENCE [LARGE SCALE GENOMIC DNA]</scope>
    <source>
        <strain evidence="12 13">CCALA 015</strain>
    </source>
</reference>
<dbReference type="InterPro" id="IPR027417">
    <property type="entry name" value="P-loop_NTPase"/>
</dbReference>
<keyword evidence="7 8" id="KW-0472">Membrane</keyword>
<evidence type="ECO:0000256" key="4">
    <source>
        <dbReference type="ARBA" id="ARBA00022741"/>
    </source>
</evidence>
<dbReference type="InterPro" id="IPR011867">
    <property type="entry name" value="ModB_ABC"/>
</dbReference>
<evidence type="ECO:0000256" key="9">
    <source>
        <dbReference type="SAM" id="MobiDB-lite"/>
    </source>
</evidence>
<dbReference type="PANTHER" id="PTHR43514:SF1">
    <property type="entry name" value="SULFATE_THIOSULFATE IMPORT ATP-BINDING PROTEIN CYSA"/>
    <property type="match status" value="1"/>
</dbReference>
<evidence type="ECO:0000313" key="13">
    <source>
        <dbReference type="Proteomes" id="UP000238218"/>
    </source>
</evidence>
<keyword evidence="8" id="KW-0813">Transport</keyword>
<comment type="subcellular location">
    <subcellularLocation>
        <location evidence="8">Cell membrane</location>
        <topology evidence="8">Multi-pass membrane protein</topology>
    </subcellularLocation>
    <subcellularLocation>
        <location evidence="1">Membrane</location>
        <topology evidence="1">Multi-pass membrane protein</topology>
    </subcellularLocation>
</comment>
<feature type="transmembrane region" description="Helical" evidence="8">
    <location>
        <begin position="12"/>
        <end position="32"/>
    </location>
</feature>
<dbReference type="InterPro" id="IPR003593">
    <property type="entry name" value="AAA+_ATPase"/>
</dbReference>
<dbReference type="CDD" id="cd06261">
    <property type="entry name" value="TM_PBP2"/>
    <property type="match status" value="1"/>
</dbReference>